<proteinExistence type="predicted"/>
<evidence type="ECO:0000313" key="2">
    <source>
        <dbReference type="Proteomes" id="UP001269267"/>
    </source>
</evidence>
<evidence type="ECO:0000313" key="1">
    <source>
        <dbReference type="EMBL" id="MDR5876060.1"/>
    </source>
</evidence>
<name>A0ABU1GGE1_9GAMM</name>
<protein>
    <submittedName>
        <fullName evidence="1">DUF429 domain-containing protein</fullName>
    </submittedName>
</protein>
<accession>A0ABU1GGE1</accession>
<sequence>MPLPTGSSQPVYYVGWDVGGWNCDANPASRDALVVLDDALNLVGTPWRGNLRTTLNEARDSRDLIDRLLGLCRHQAQGAEHVVMAIDTPLALPRALLALARGDAVSALGRSQENPYLYRETERWLFQRGITPLSPIKDMIGSQATKGMHLLARFAPHIAACGQWLSDDRTLTVVEGYPSPAKRSPAFAALRQRVNMPATLETMLHQPTPKQQDIQDAWLCALLAWSLRHAAQSVAWPPDSMPAEEGWIFVPVDSLTPPV</sequence>
<dbReference type="EMBL" id="JARWAI010000011">
    <property type="protein sequence ID" value="MDR5876060.1"/>
    <property type="molecule type" value="Genomic_DNA"/>
</dbReference>
<comment type="caution">
    <text evidence="1">The sequence shown here is derived from an EMBL/GenBank/DDBJ whole genome shotgun (WGS) entry which is preliminary data.</text>
</comment>
<keyword evidence="2" id="KW-1185">Reference proteome</keyword>
<reference evidence="1 2" key="1">
    <citation type="submission" date="2023-04" db="EMBL/GenBank/DDBJ databases">
        <title>A long-awaited taxogenomic arrangement of the family Halomonadaceae.</title>
        <authorList>
            <person name="De La Haba R."/>
            <person name="Chuvochina M."/>
            <person name="Wittouck S."/>
            <person name="Arahal D.R."/>
            <person name="Sanchez-Porro C."/>
            <person name="Hugenholtz P."/>
            <person name="Ventosa A."/>
        </authorList>
    </citation>
    <scope>NUCLEOTIDE SEQUENCE [LARGE SCALE GENOMIC DNA]</scope>
    <source>
        <strain evidence="1 2">DSM 18042</strain>
    </source>
</reference>
<organism evidence="1 2">
    <name type="scientific">Vreelandella gomseomensis</name>
    <dbReference type="NCBI Taxonomy" id="370766"/>
    <lineage>
        <taxon>Bacteria</taxon>
        <taxon>Pseudomonadati</taxon>
        <taxon>Pseudomonadota</taxon>
        <taxon>Gammaproteobacteria</taxon>
        <taxon>Oceanospirillales</taxon>
        <taxon>Halomonadaceae</taxon>
        <taxon>Vreelandella</taxon>
    </lineage>
</organism>
<dbReference type="Proteomes" id="UP001269267">
    <property type="component" value="Unassembled WGS sequence"/>
</dbReference>
<gene>
    <name evidence="1" type="ORF">QC815_14165</name>
</gene>
<dbReference type="RefSeq" id="WP_230446925.1">
    <property type="nucleotide sequence ID" value="NZ_JARWAI010000011.1"/>
</dbReference>